<evidence type="ECO:0000313" key="10">
    <source>
        <dbReference type="Proteomes" id="UP000215914"/>
    </source>
</evidence>
<dbReference type="PANTHER" id="PTHR31190:SF287">
    <property type="entry name" value="DEVELOPMENT RELATED ERF PROTEIN"/>
    <property type="match status" value="1"/>
</dbReference>
<dbReference type="OrthoDB" id="10038011at2759"/>
<dbReference type="Proteomes" id="UP000215914">
    <property type="component" value="Chromosome 4"/>
</dbReference>
<evidence type="ECO:0000256" key="5">
    <source>
        <dbReference type="ARBA" id="ARBA00023163"/>
    </source>
</evidence>
<dbReference type="InterPro" id="IPR016177">
    <property type="entry name" value="DNA-bd_dom_sf"/>
</dbReference>
<evidence type="ECO:0000256" key="1">
    <source>
        <dbReference type="ARBA" id="ARBA00004123"/>
    </source>
</evidence>
<dbReference type="SUPFAM" id="SSF54171">
    <property type="entry name" value="DNA-binding domain"/>
    <property type="match status" value="1"/>
</dbReference>
<feature type="region of interest" description="Disordered" evidence="7">
    <location>
        <begin position="1"/>
        <end position="20"/>
    </location>
</feature>
<dbReference type="SMART" id="SM00380">
    <property type="entry name" value="AP2"/>
    <property type="match status" value="1"/>
</dbReference>
<gene>
    <name evidence="9" type="ORF">HannXRQ_Chr04g0112491</name>
</gene>
<dbReference type="AlphaFoldDB" id="A0A251UZU5"/>
<sequence>MDRGGPSKDGGEVASEVKYRGVRRRPSGKFAAEIRDINRNGTRVWLGTFGTAEEAARAYDRAAYEMRGHMAVLNFPAEYPPTFSASAYNASATTATSTGAESSSAESSSSRNVQGREVFEIEYLDDKVLEDLLDYNGKKGKK</sequence>
<comment type="subcellular location">
    <subcellularLocation>
        <location evidence="1">Nucleus</location>
    </subcellularLocation>
</comment>
<evidence type="ECO:0000256" key="6">
    <source>
        <dbReference type="ARBA" id="ARBA00023242"/>
    </source>
</evidence>
<keyword evidence="10" id="KW-1185">Reference proteome</keyword>
<protein>
    <submittedName>
        <fullName evidence="9">Putative DNA-binding domain-containing protein</fullName>
    </submittedName>
</protein>
<dbReference type="PROSITE" id="PS51032">
    <property type="entry name" value="AP2_ERF"/>
    <property type="match status" value="1"/>
</dbReference>
<feature type="region of interest" description="Disordered" evidence="7">
    <location>
        <begin position="91"/>
        <end position="113"/>
    </location>
</feature>
<dbReference type="InParanoid" id="A0A251UZU5"/>
<dbReference type="Gene3D" id="3.30.730.10">
    <property type="entry name" value="AP2/ERF domain"/>
    <property type="match status" value="1"/>
</dbReference>
<keyword evidence="4 9" id="KW-0238">DNA-binding</keyword>
<name>A0A251UZU5_HELAN</name>
<dbReference type="InterPro" id="IPR036955">
    <property type="entry name" value="AP2/ERF_dom_sf"/>
</dbReference>
<evidence type="ECO:0000256" key="4">
    <source>
        <dbReference type="ARBA" id="ARBA00023125"/>
    </source>
</evidence>
<proteinExistence type="predicted"/>
<organism evidence="9 10">
    <name type="scientific">Helianthus annuus</name>
    <name type="common">Common sunflower</name>
    <dbReference type="NCBI Taxonomy" id="4232"/>
    <lineage>
        <taxon>Eukaryota</taxon>
        <taxon>Viridiplantae</taxon>
        <taxon>Streptophyta</taxon>
        <taxon>Embryophyta</taxon>
        <taxon>Tracheophyta</taxon>
        <taxon>Spermatophyta</taxon>
        <taxon>Magnoliopsida</taxon>
        <taxon>eudicotyledons</taxon>
        <taxon>Gunneridae</taxon>
        <taxon>Pentapetalae</taxon>
        <taxon>asterids</taxon>
        <taxon>campanulids</taxon>
        <taxon>Asterales</taxon>
        <taxon>Asteraceae</taxon>
        <taxon>Asteroideae</taxon>
        <taxon>Heliantheae alliance</taxon>
        <taxon>Heliantheae</taxon>
        <taxon>Helianthus</taxon>
    </lineage>
</organism>
<dbReference type="InterPro" id="IPR001471">
    <property type="entry name" value="AP2/ERF_dom"/>
</dbReference>
<dbReference type="OMA" id="QEYPMGS"/>
<keyword evidence="3" id="KW-0805">Transcription regulation</keyword>
<dbReference type="Pfam" id="PF00847">
    <property type="entry name" value="AP2"/>
    <property type="match status" value="1"/>
</dbReference>
<keyword evidence="5" id="KW-0804">Transcription</keyword>
<dbReference type="GO" id="GO:0005634">
    <property type="term" value="C:nucleus"/>
    <property type="evidence" value="ECO:0007669"/>
    <property type="project" value="UniProtKB-SubCell"/>
</dbReference>
<dbReference type="PANTHER" id="PTHR31190">
    <property type="entry name" value="DNA-BINDING DOMAIN"/>
    <property type="match status" value="1"/>
</dbReference>
<dbReference type="PRINTS" id="PR00367">
    <property type="entry name" value="ETHRSPELEMNT"/>
</dbReference>
<feature type="compositionally biased region" description="Low complexity" evidence="7">
    <location>
        <begin position="91"/>
        <end position="110"/>
    </location>
</feature>
<evidence type="ECO:0000259" key="8">
    <source>
        <dbReference type="PROSITE" id="PS51032"/>
    </source>
</evidence>
<dbReference type="InterPro" id="IPR044808">
    <property type="entry name" value="ERF_plant"/>
</dbReference>
<keyword evidence="6" id="KW-0539">Nucleus</keyword>
<dbReference type="GO" id="GO:0003677">
    <property type="term" value="F:DNA binding"/>
    <property type="evidence" value="ECO:0007669"/>
    <property type="project" value="UniProtKB-KW"/>
</dbReference>
<evidence type="ECO:0000313" key="9">
    <source>
        <dbReference type="EMBL" id="OTG28549.1"/>
    </source>
</evidence>
<evidence type="ECO:0000256" key="7">
    <source>
        <dbReference type="SAM" id="MobiDB-lite"/>
    </source>
</evidence>
<feature type="compositionally biased region" description="Basic and acidic residues" evidence="7">
    <location>
        <begin position="1"/>
        <end position="19"/>
    </location>
</feature>
<dbReference type="GO" id="GO:0006952">
    <property type="term" value="P:defense response"/>
    <property type="evidence" value="ECO:0007669"/>
    <property type="project" value="UniProtKB-KW"/>
</dbReference>
<dbReference type="FunFam" id="3.30.730.10:FF:000001">
    <property type="entry name" value="Ethylene-responsive transcription factor 2"/>
    <property type="match status" value="1"/>
</dbReference>
<accession>A0A251UZU5</accession>
<feature type="domain" description="AP2/ERF" evidence="8">
    <location>
        <begin position="18"/>
        <end position="76"/>
    </location>
</feature>
<keyword evidence="2" id="KW-0611">Plant defense</keyword>
<dbReference type="CDD" id="cd00018">
    <property type="entry name" value="AP2"/>
    <property type="match status" value="1"/>
</dbReference>
<reference evidence="10" key="1">
    <citation type="journal article" date="2017" name="Nature">
        <title>The sunflower genome provides insights into oil metabolism, flowering and Asterid evolution.</title>
        <authorList>
            <person name="Badouin H."/>
            <person name="Gouzy J."/>
            <person name="Grassa C.J."/>
            <person name="Murat F."/>
            <person name="Staton S.E."/>
            <person name="Cottret L."/>
            <person name="Lelandais-Briere C."/>
            <person name="Owens G.L."/>
            <person name="Carrere S."/>
            <person name="Mayjonade B."/>
            <person name="Legrand L."/>
            <person name="Gill N."/>
            <person name="Kane N.C."/>
            <person name="Bowers J.E."/>
            <person name="Hubner S."/>
            <person name="Bellec A."/>
            <person name="Berard A."/>
            <person name="Berges H."/>
            <person name="Blanchet N."/>
            <person name="Boniface M.C."/>
            <person name="Brunel D."/>
            <person name="Catrice O."/>
            <person name="Chaidir N."/>
            <person name="Claudel C."/>
            <person name="Donnadieu C."/>
            <person name="Faraut T."/>
            <person name="Fievet G."/>
            <person name="Helmstetter N."/>
            <person name="King M."/>
            <person name="Knapp S.J."/>
            <person name="Lai Z."/>
            <person name="Le Paslier M.C."/>
            <person name="Lippi Y."/>
            <person name="Lorenzon L."/>
            <person name="Mandel J.R."/>
            <person name="Marage G."/>
            <person name="Marchand G."/>
            <person name="Marquand E."/>
            <person name="Bret-Mestries E."/>
            <person name="Morien E."/>
            <person name="Nambeesan S."/>
            <person name="Nguyen T."/>
            <person name="Pegot-Espagnet P."/>
            <person name="Pouilly N."/>
            <person name="Raftis F."/>
            <person name="Sallet E."/>
            <person name="Schiex T."/>
            <person name="Thomas J."/>
            <person name="Vandecasteele C."/>
            <person name="Vares D."/>
            <person name="Vear F."/>
            <person name="Vautrin S."/>
            <person name="Crespi M."/>
            <person name="Mangin B."/>
            <person name="Burke J.M."/>
            <person name="Salse J."/>
            <person name="Munos S."/>
            <person name="Vincourt P."/>
            <person name="Rieseberg L.H."/>
            <person name="Langlade N.B."/>
        </authorList>
    </citation>
    <scope>NUCLEOTIDE SEQUENCE [LARGE SCALE GENOMIC DNA]</scope>
    <source>
        <strain evidence="10">cv. SF193</strain>
    </source>
</reference>
<evidence type="ECO:0000256" key="3">
    <source>
        <dbReference type="ARBA" id="ARBA00023015"/>
    </source>
</evidence>
<dbReference type="EMBL" id="CM007893">
    <property type="protein sequence ID" value="OTG28549.1"/>
    <property type="molecule type" value="Genomic_DNA"/>
</dbReference>
<dbReference type="GO" id="GO:0003700">
    <property type="term" value="F:DNA-binding transcription factor activity"/>
    <property type="evidence" value="ECO:0007669"/>
    <property type="project" value="InterPro"/>
</dbReference>
<dbReference type="GO" id="GO:0009873">
    <property type="term" value="P:ethylene-activated signaling pathway"/>
    <property type="evidence" value="ECO:0007669"/>
    <property type="project" value="InterPro"/>
</dbReference>
<evidence type="ECO:0000256" key="2">
    <source>
        <dbReference type="ARBA" id="ARBA00022821"/>
    </source>
</evidence>